<dbReference type="GO" id="GO:0006302">
    <property type="term" value="P:double-strand break repair"/>
    <property type="evidence" value="ECO:0007669"/>
    <property type="project" value="InterPro"/>
</dbReference>
<dbReference type="PANTHER" id="PTHR32114:SF2">
    <property type="entry name" value="ABC TRANSPORTER ABCH.3"/>
    <property type="match status" value="1"/>
</dbReference>
<evidence type="ECO:0000313" key="2">
    <source>
        <dbReference type="EMBL" id="ECQ7193389.1"/>
    </source>
</evidence>
<reference evidence="2" key="1">
    <citation type="submission" date="2019-08" db="EMBL/GenBank/DDBJ databases">
        <authorList>
            <person name="Ashton P.M."/>
            <person name="Dallman T."/>
            <person name="Nair S."/>
            <person name="De Pinna E."/>
            <person name="Peters T."/>
            <person name="Grant K."/>
        </authorList>
    </citation>
    <scope>NUCLEOTIDE SEQUENCE</scope>
    <source>
        <strain evidence="2">795400</strain>
    </source>
</reference>
<proteinExistence type="predicted"/>
<dbReference type="GO" id="GO:0004527">
    <property type="term" value="F:exonuclease activity"/>
    <property type="evidence" value="ECO:0007669"/>
    <property type="project" value="UniProtKB-KW"/>
</dbReference>
<dbReference type="PANTHER" id="PTHR32114">
    <property type="entry name" value="ABC TRANSPORTER ABCH.3"/>
    <property type="match status" value="1"/>
</dbReference>
<keyword evidence="2" id="KW-0269">Exonuclease</keyword>
<dbReference type="SUPFAM" id="SSF52540">
    <property type="entry name" value="P-loop containing nucleoside triphosphate hydrolases"/>
    <property type="match status" value="1"/>
</dbReference>
<dbReference type="EMBL" id="AAKCOG010000003">
    <property type="protein sequence ID" value="ECQ7193389.1"/>
    <property type="molecule type" value="Genomic_DNA"/>
</dbReference>
<dbReference type="InterPro" id="IPR027417">
    <property type="entry name" value="P-loop_NTPase"/>
</dbReference>
<name>A0A3V0NTY1_SALET</name>
<comment type="caution">
    <text evidence="2">The sequence shown here is derived from an EMBL/GenBank/DDBJ whole genome shotgun (WGS) entry which is preliminary data.</text>
</comment>
<sequence length="658" mass="74785">MKSYLRIERLILVGSRKNYFVEFEDGLNIIHGDSDTGKSSILEFIDYLLGGSSIELADEIISSVDYAALEIIINDEPYTIIRNIFKPNELIEVYSCNFDNVGSYIPKKYAPKFNITSAPDGFFSDFLMDSLSFPKLKLKVSPSQEISKFRRISFRDIIKFCYIDQDNMGSKSLLGLTEWARYAHTKEVFKYIFNLFDADISDIESQISEKTTEFNRLVKKYENVSEFLRETGYESIASLDMEIDKCDLTIEDLEDKLRDLNSSMKADSEVYNELKAYHSEFNLKIKGLLKKIADVSYKREQYVRLKNDYKNDINKIQAIHTANSKIGQLTNVKCNCPICDNIITINNDDSVFLNSKTEKLDEELNSLLRRVKSIDELIVNLATEGQSLAQERSVLEDDLAKVAEMIDTEAEEMITPFLTQRDALVKELADIRNRRGNLVSSLRVRNHQDDILTLQAKLKENLSKLSEQLERLKKDAPDISGILSSLGDYLNDFLAKINIKNRTGISISPSTYSAIVRNRDYFNITSGGLRTLISIGYISSLLKYSIVNDINHPRFLLLDTVGKYLGKSTKYKYMSETDSTADLKEGTSDPEKYEQIFNSLIDISNYAQQKSTPCQIIVVDNDVPEKLAGRLKAITVAQFSSTGENNLPPGLIDDISYA</sequence>
<keyword evidence="1" id="KW-0175">Coiled coil</keyword>
<evidence type="ECO:0000256" key="1">
    <source>
        <dbReference type="SAM" id="Coils"/>
    </source>
</evidence>
<keyword evidence="2" id="KW-0378">Hydrolase</keyword>
<protein>
    <submittedName>
        <fullName evidence="2">Exonuclease SbcC</fullName>
    </submittedName>
</protein>
<feature type="coiled-coil region" evidence="1">
    <location>
        <begin position="236"/>
        <end position="270"/>
    </location>
</feature>
<accession>A0A3V0NTY1</accession>
<dbReference type="GO" id="GO:0016887">
    <property type="term" value="F:ATP hydrolysis activity"/>
    <property type="evidence" value="ECO:0007669"/>
    <property type="project" value="InterPro"/>
</dbReference>
<dbReference type="AlphaFoldDB" id="A0A3V0NTY1"/>
<keyword evidence="2" id="KW-0540">Nuclease</keyword>
<organism evidence="2">
    <name type="scientific">Salmonella enterica I</name>
    <dbReference type="NCBI Taxonomy" id="59201"/>
    <lineage>
        <taxon>Bacteria</taxon>
        <taxon>Pseudomonadati</taxon>
        <taxon>Pseudomonadota</taxon>
        <taxon>Gammaproteobacteria</taxon>
        <taxon>Enterobacterales</taxon>
        <taxon>Enterobacteriaceae</taxon>
        <taxon>Salmonella</taxon>
    </lineage>
</organism>
<dbReference type="Gene3D" id="3.40.50.300">
    <property type="entry name" value="P-loop containing nucleotide triphosphate hydrolases"/>
    <property type="match status" value="1"/>
</dbReference>
<gene>
    <name evidence="2" type="ORF">FZ523_06375</name>
</gene>